<dbReference type="WBParaSite" id="Gr19_v10_g7406.t1">
    <property type="protein sequence ID" value="Gr19_v10_g7406.t1"/>
    <property type="gene ID" value="Gr19_v10_g7406"/>
</dbReference>
<keyword evidence="1" id="KW-0479">Metal-binding</keyword>
<dbReference type="GO" id="GO:0008270">
    <property type="term" value="F:zinc ion binding"/>
    <property type="evidence" value="ECO:0007669"/>
    <property type="project" value="UniProtKB-KW"/>
</dbReference>
<keyword evidence="1" id="KW-0694">RNA-binding</keyword>
<feature type="domain" description="Nanos-type" evidence="3">
    <location>
        <begin position="13"/>
        <end position="59"/>
    </location>
</feature>
<evidence type="ECO:0000259" key="3">
    <source>
        <dbReference type="PROSITE" id="PS51522"/>
    </source>
</evidence>
<name>A0A914I798_GLORO</name>
<dbReference type="GO" id="GO:0006417">
    <property type="term" value="P:regulation of translation"/>
    <property type="evidence" value="ECO:0007669"/>
    <property type="project" value="UniProtKB-UniRule"/>
</dbReference>
<organism evidence="4 5">
    <name type="scientific">Globodera rostochiensis</name>
    <name type="common">Golden nematode worm</name>
    <name type="synonym">Heterodera rostochiensis</name>
    <dbReference type="NCBI Taxonomy" id="31243"/>
    <lineage>
        <taxon>Eukaryota</taxon>
        <taxon>Metazoa</taxon>
        <taxon>Ecdysozoa</taxon>
        <taxon>Nematoda</taxon>
        <taxon>Chromadorea</taxon>
        <taxon>Rhabditida</taxon>
        <taxon>Tylenchina</taxon>
        <taxon>Tylenchomorpha</taxon>
        <taxon>Tylenchoidea</taxon>
        <taxon>Heteroderidae</taxon>
        <taxon>Heteroderinae</taxon>
        <taxon>Globodera</taxon>
    </lineage>
</organism>
<dbReference type="InterPro" id="IPR024161">
    <property type="entry name" value="Znf_nanos-typ"/>
</dbReference>
<keyword evidence="1" id="KW-0862">Zinc</keyword>
<evidence type="ECO:0000313" key="5">
    <source>
        <dbReference type="WBParaSite" id="Gr19_v10_g7406.t1"/>
    </source>
</evidence>
<dbReference type="AlphaFoldDB" id="A0A914I798"/>
<dbReference type="PROSITE" id="PS51522">
    <property type="entry name" value="ZF_NANOS"/>
    <property type="match status" value="1"/>
</dbReference>
<evidence type="ECO:0000256" key="1">
    <source>
        <dbReference type="PROSITE-ProRule" id="PRU00855"/>
    </source>
</evidence>
<dbReference type="Proteomes" id="UP000887572">
    <property type="component" value="Unplaced"/>
</dbReference>
<feature type="region of interest" description="Disordered" evidence="2">
    <location>
        <begin position="132"/>
        <end position="177"/>
    </location>
</feature>
<keyword evidence="1" id="KW-0810">Translation regulation</keyword>
<proteinExistence type="inferred from homology"/>
<keyword evidence="4" id="KW-1185">Reference proteome</keyword>
<evidence type="ECO:0000313" key="4">
    <source>
        <dbReference type="Proteomes" id="UP000887572"/>
    </source>
</evidence>
<reference evidence="5" key="1">
    <citation type="submission" date="2022-11" db="UniProtKB">
        <authorList>
            <consortium name="WormBaseParasite"/>
        </authorList>
    </citation>
    <scope>IDENTIFICATION</scope>
</reference>
<protein>
    <submittedName>
        <fullName evidence="5">Nanos-type domain-containing protein</fullName>
    </submittedName>
</protein>
<accession>A0A914I798</accession>
<dbReference type="GO" id="GO:0003723">
    <property type="term" value="F:RNA binding"/>
    <property type="evidence" value="ECO:0007669"/>
    <property type="project" value="UniProtKB-UniRule"/>
</dbReference>
<feature type="compositionally biased region" description="Polar residues" evidence="2">
    <location>
        <begin position="168"/>
        <end position="177"/>
    </location>
</feature>
<comment type="similarity">
    <text evidence="1">Belongs to the nanos family.</text>
</comment>
<sequence>MLENRPSPLFPPICEYCKQVGKPAEGHLKTGCPVIYALDPCRFCGAAGYNNHTAMHCPNYPSIELEHDEVAMAQIHAMHKDDDGYRQSNIQATPNNNDEVFGHFMNEEILRNSPSAFSFAVSRRIASTPAAMPSSQFAAKPAATSTAKRRLFSTDGKGHPPAGIGYSEATSSSAPST</sequence>
<keyword evidence="1" id="KW-0863">Zinc-finger</keyword>
<evidence type="ECO:0000256" key="2">
    <source>
        <dbReference type="SAM" id="MobiDB-lite"/>
    </source>
</evidence>